<dbReference type="PANTHER" id="PTHR30480">
    <property type="entry name" value="BETA-HEXOSAMINIDASE-RELATED"/>
    <property type="match status" value="1"/>
</dbReference>
<accession>A0A9P6EHL3</accession>
<organism evidence="5 6">
    <name type="scientific">Crepidotus variabilis</name>
    <dbReference type="NCBI Taxonomy" id="179855"/>
    <lineage>
        <taxon>Eukaryota</taxon>
        <taxon>Fungi</taxon>
        <taxon>Dikarya</taxon>
        <taxon>Basidiomycota</taxon>
        <taxon>Agaricomycotina</taxon>
        <taxon>Agaricomycetes</taxon>
        <taxon>Agaricomycetidae</taxon>
        <taxon>Agaricales</taxon>
        <taxon>Agaricineae</taxon>
        <taxon>Crepidotaceae</taxon>
        <taxon>Crepidotus</taxon>
    </lineage>
</organism>
<dbReference type="Gene3D" id="3.40.50.1700">
    <property type="entry name" value="Glycoside hydrolase family 3 C-terminal domain"/>
    <property type="match status" value="1"/>
</dbReference>
<sequence length="551" mass="59536">MPNITVSEQYKREVGQHLVVGFHGTDVSSDIKTLIQDYFVGSVILMKRNIKNAKQTQLMVQNLQQLARDASHERPLLIGIDQENGLVSAFSSPTAGTQFPGAMALASAGPPEIAERVSAASAAELKMVGINWVYSPVADVNTDPQNPVIGVRSFGEDPAEVAKYTAAVVRGHAASGVASTAKHFPGHGDTHVDSHLALPVISKTKERLYKEELVPFKPLVEKGIPSIMTGHMALPLVTGNEDPCSLSKVITALLREEMGYKGLIVTDCLEMDAISEPKQGGCGTEEGTLRAIQAGADVAMICHTFSRQKGAIERLYLALVQGRLDYDLLKASGERVKKLKAAFTGDWESCLDKGSGWEDRFEHIKSQNQMLSKEMYLKTAKVIWNSGQVLPLKSSLFVGEKQLLLLTPEVEAVNRAVDSGDGTVVGAGDGVVRNTAGPSFLTLANELGKRVKKLKHIVYGRKVQTSGVVSRDIGAVVFLLRNADLRRWQLDFLDALELKNAGIPVVLVSSCGPYDLCGLEGTYKDWTGYVCTYEFTGEGLVGSLVAILSDL</sequence>
<dbReference type="OrthoDB" id="4215304at2759"/>
<gene>
    <name evidence="5" type="ORF">CPB83DRAFT_765554</name>
</gene>
<comment type="similarity">
    <text evidence="1">Belongs to the glycosyl hydrolase 3 family.</text>
</comment>
<name>A0A9P6EHL3_9AGAR</name>
<dbReference type="InterPro" id="IPR017853">
    <property type="entry name" value="GH"/>
</dbReference>
<feature type="domain" description="Glycoside hydrolase family 3 N-terminal" evidence="4">
    <location>
        <begin position="14"/>
        <end position="338"/>
    </location>
</feature>
<evidence type="ECO:0000259" key="4">
    <source>
        <dbReference type="Pfam" id="PF00933"/>
    </source>
</evidence>
<comment type="caution">
    <text evidence="5">The sequence shown here is derived from an EMBL/GenBank/DDBJ whole genome shotgun (WGS) entry which is preliminary data.</text>
</comment>
<dbReference type="InterPro" id="IPR050226">
    <property type="entry name" value="NagZ_Beta-hexosaminidase"/>
</dbReference>
<dbReference type="SUPFAM" id="SSF51445">
    <property type="entry name" value="(Trans)glycosidases"/>
    <property type="match status" value="1"/>
</dbReference>
<dbReference type="AlphaFoldDB" id="A0A9P6EHL3"/>
<dbReference type="EMBL" id="MU157848">
    <property type="protein sequence ID" value="KAF9529033.1"/>
    <property type="molecule type" value="Genomic_DNA"/>
</dbReference>
<dbReference type="GO" id="GO:0009254">
    <property type="term" value="P:peptidoglycan turnover"/>
    <property type="evidence" value="ECO:0007669"/>
    <property type="project" value="TreeGrafter"/>
</dbReference>
<protein>
    <submittedName>
        <fullName evidence="5">Glycoside hydrolase superfamily</fullName>
    </submittedName>
</protein>
<dbReference type="PRINTS" id="PR00133">
    <property type="entry name" value="GLHYDRLASE3"/>
</dbReference>
<keyword evidence="6" id="KW-1185">Reference proteome</keyword>
<evidence type="ECO:0000256" key="1">
    <source>
        <dbReference type="ARBA" id="ARBA00005336"/>
    </source>
</evidence>
<keyword evidence="2 5" id="KW-0378">Hydrolase</keyword>
<evidence type="ECO:0000313" key="6">
    <source>
        <dbReference type="Proteomes" id="UP000807306"/>
    </source>
</evidence>
<dbReference type="InterPro" id="IPR036881">
    <property type="entry name" value="Glyco_hydro_3_C_sf"/>
</dbReference>
<evidence type="ECO:0000313" key="5">
    <source>
        <dbReference type="EMBL" id="KAF9529033.1"/>
    </source>
</evidence>
<dbReference type="Proteomes" id="UP000807306">
    <property type="component" value="Unassembled WGS sequence"/>
</dbReference>
<evidence type="ECO:0000256" key="2">
    <source>
        <dbReference type="ARBA" id="ARBA00022801"/>
    </source>
</evidence>
<keyword evidence="3" id="KW-0326">Glycosidase</keyword>
<dbReference type="Gene3D" id="3.20.20.300">
    <property type="entry name" value="Glycoside hydrolase, family 3, N-terminal domain"/>
    <property type="match status" value="1"/>
</dbReference>
<reference evidence="5" key="1">
    <citation type="submission" date="2020-11" db="EMBL/GenBank/DDBJ databases">
        <authorList>
            <consortium name="DOE Joint Genome Institute"/>
            <person name="Ahrendt S."/>
            <person name="Riley R."/>
            <person name="Andreopoulos W."/>
            <person name="Labutti K."/>
            <person name="Pangilinan J."/>
            <person name="Ruiz-Duenas F.J."/>
            <person name="Barrasa J.M."/>
            <person name="Sanchez-Garcia M."/>
            <person name="Camarero S."/>
            <person name="Miyauchi S."/>
            <person name="Serrano A."/>
            <person name="Linde D."/>
            <person name="Babiker R."/>
            <person name="Drula E."/>
            <person name="Ayuso-Fernandez I."/>
            <person name="Pacheco R."/>
            <person name="Padilla G."/>
            <person name="Ferreira P."/>
            <person name="Barriuso J."/>
            <person name="Kellner H."/>
            <person name="Castanera R."/>
            <person name="Alfaro M."/>
            <person name="Ramirez L."/>
            <person name="Pisabarro A.G."/>
            <person name="Kuo A."/>
            <person name="Tritt A."/>
            <person name="Lipzen A."/>
            <person name="He G."/>
            <person name="Yan M."/>
            <person name="Ng V."/>
            <person name="Cullen D."/>
            <person name="Martin F."/>
            <person name="Rosso M.-N."/>
            <person name="Henrissat B."/>
            <person name="Hibbett D."/>
            <person name="Martinez A.T."/>
            <person name="Grigoriev I.V."/>
        </authorList>
    </citation>
    <scope>NUCLEOTIDE SEQUENCE</scope>
    <source>
        <strain evidence="5">CBS 506.95</strain>
    </source>
</reference>
<evidence type="ECO:0000256" key="3">
    <source>
        <dbReference type="ARBA" id="ARBA00023295"/>
    </source>
</evidence>
<dbReference type="GO" id="GO:0005975">
    <property type="term" value="P:carbohydrate metabolic process"/>
    <property type="evidence" value="ECO:0007669"/>
    <property type="project" value="InterPro"/>
</dbReference>
<dbReference type="PANTHER" id="PTHR30480:SF16">
    <property type="entry name" value="GLYCOSIDE HYDROLASE FAMILY 3 DOMAIN PROTEIN"/>
    <property type="match status" value="1"/>
</dbReference>
<dbReference type="Pfam" id="PF00933">
    <property type="entry name" value="Glyco_hydro_3"/>
    <property type="match status" value="1"/>
</dbReference>
<dbReference type="InterPro" id="IPR001764">
    <property type="entry name" value="Glyco_hydro_3_N"/>
</dbReference>
<dbReference type="GO" id="GO:0004553">
    <property type="term" value="F:hydrolase activity, hydrolyzing O-glycosyl compounds"/>
    <property type="evidence" value="ECO:0007669"/>
    <property type="project" value="InterPro"/>
</dbReference>
<dbReference type="InterPro" id="IPR036962">
    <property type="entry name" value="Glyco_hydro_3_N_sf"/>
</dbReference>
<proteinExistence type="inferred from homology"/>